<dbReference type="NCBIfam" id="TIGR03011">
    <property type="entry name" value="sulf_tusB_dsrH"/>
    <property type="match status" value="1"/>
</dbReference>
<dbReference type="Gene3D" id="3.40.1260.10">
    <property type="entry name" value="DsrEFH-like"/>
    <property type="match status" value="1"/>
</dbReference>
<name>A0ABU9HFS8_9GAMM</name>
<protein>
    <submittedName>
        <fullName evidence="1">Sulfurtransferase complex subunit TusB</fullName>
    </submittedName>
</protein>
<evidence type="ECO:0000313" key="2">
    <source>
        <dbReference type="Proteomes" id="UP001366060"/>
    </source>
</evidence>
<dbReference type="InterPro" id="IPR027396">
    <property type="entry name" value="DsrEFH-like"/>
</dbReference>
<dbReference type="InterPro" id="IPR007215">
    <property type="entry name" value="Sulphur_relay_TusB/DsrH"/>
</dbReference>
<accession>A0ABU9HFS8</accession>
<organism evidence="1 2">
    <name type="scientific">Psychromonas arctica</name>
    <dbReference type="NCBI Taxonomy" id="168275"/>
    <lineage>
        <taxon>Bacteria</taxon>
        <taxon>Pseudomonadati</taxon>
        <taxon>Pseudomonadota</taxon>
        <taxon>Gammaproteobacteria</taxon>
        <taxon>Alteromonadales</taxon>
        <taxon>Psychromonadaceae</taxon>
        <taxon>Psychromonas</taxon>
    </lineage>
</organism>
<proteinExistence type="predicted"/>
<reference evidence="1 2" key="1">
    <citation type="submission" date="2024-02" db="EMBL/GenBank/DDBJ databases">
        <title>Bacteria isolated from the canopy kelp, Nereocystis luetkeana.</title>
        <authorList>
            <person name="Pfister C.A."/>
            <person name="Younker I.T."/>
            <person name="Light S.H."/>
        </authorList>
    </citation>
    <scope>NUCLEOTIDE SEQUENCE [LARGE SCALE GENOMIC DNA]</scope>
    <source>
        <strain evidence="1 2">TI.2.07</strain>
    </source>
</reference>
<evidence type="ECO:0000313" key="1">
    <source>
        <dbReference type="EMBL" id="MEL0660770.1"/>
    </source>
</evidence>
<dbReference type="Proteomes" id="UP001366060">
    <property type="component" value="Unassembled WGS sequence"/>
</dbReference>
<dbReference type="Pfam" id="PF04077">
    <property type="entry name" value="DsrH"/>
    <property type="match status" value="1"/>
</dbReference>
<dbReference type="SUPFAM" id="SSF75169">
    <property type="entry name" value="DsrEFH-like"/>
    <property type="match status" value="1"/>
</dbReference>
<dbReference type="RefSeq" id="WP_341629161.1">
    <property type="nucleotide sequence ID" value="NZ_JBAKBA010000056.1"/>
</dbReference>
<dbReference type="EMBL" id="JBAKBA010000056">
    <property type="protein sequence ID" value="MEL0660770.1"/>
    <property type="molecule type" value="Genomic_DNA"/>
</dbReference>
<dbReference type="PANTHER" id="PTHR37526:SF1">
    <property type="entry name" value="PROTEIN TUSB"/>
    <property type="match status" value="1"/>
</dbReference>
<gene>
    <name evidence="1" type="primary">tusB</name>
    <name evidence="1" type="ORF">V6255_16680</name>
</gene>
<dbReference type="PANTHER" id="PTHR37526">
    <property type="entry name" value="PROTEIN TUSB"/>
    <property type="match status" value="1"/>
</dbReference>
<sequence>MILHTVNSSPLSTFSLHDCLKQIADNDILLLISDAVIATSATIEQKATLLKLHESKRLFVLQDDLEARGLVANVGQIIDYPAFVDLTIQCKSQLAW</sequence>
<comment type="caution">
    <text evidence="1">The sequence shown here is derived from an EMBL/GenBank/DDBJ whole genome shotgun (WGS) entry which is preliminary data.</text>
</comment>
<keyword evidence="2" id="KW-1185">Reference proteome</keyword>